<dbReference type="InterPro" id="IPR013118">
    <property type="entry name" value="Mannitol_DH_C"/>
</dbReference>
<dbReference type="SUPFAM" id="SSF48179">
    <property type="entry name" value="6-phosphogluconate dehydrogenase C-terminal domain-like"/>
    <property type="match status" value="1"/>
</dbReference>
<protein>
    <recommendedName>
        <fullName evidence="3">Mannitol-1-phosphate 5-dehydrogenase</fullName>
        <ecNumber evidence="2">1.1.1.17</ecNumber>
    </recommendedName>
</protein>
<dbReference type="Pfam" id="PF08125">
    <property type="entry name" value="Mannitol_dh_C"/>
    <property type="match status" value="1"/>
</dbReference>
<evidence type="ECO:0000256" key="2">
    <source>
        <dbReference type="ARBA" id="ARBA00012939"/>
    </source>
</evidence>
<keyword evidence="5" id="KW-0520">NAD</keyword>
<dbReference type="InterPro" id="IPR036291">
    <property type="entry name" value="NAD(P)-bd_dom_sf"/>
</dbReference>
<dbReference type="EMBL" id="CP022535">
    <property type="protein sequence ID" value="ASP28491.1"/>
    <property type="molecule type" value="Genomic_DNA"/>
</dbReference>
<dbReference type="Gene3D" id="1.10.1040.10">
    <property type="entry name" value="N-(1-d-carboxylethyl)-l-norvaline Dehydrogenase, domain 2"/>
    <property type="match status" value="1"/>
</dbReference>
<organism evidence="9 10">
    <name type="scientific">Spiroplasma corruscae</name>
    <dbReference type="NCBI Taxonomy" id="216934"/>
    <lineage>
        <taxon>Bacteria</taxon>
        <taxon>Bacillati</taxon>
        <taxon>Mycoplasmatota</taxon>
        <taxon>Mollicutes</taxon>
        <taxon>Entomoplasmatales</taxon>
        <taxon>Spiroplasmataceae</taxon>
        <taxon>Spiroplasma</taxon>
    </lineage>
</organism>
<sequence>MKILHYGAGNIGRGFIAPILFDSNKVTEFYFADTNQELINKLNNESSYEVIELSEVNKSKIVNGYKAILVSEIKEKINLSDIDIITTSIGSNNLKYIKEDIINFIKEKEKDNKTLIIMCCENGEKVSSSFEKDISKEYLFNKEMIKFVDVMVDRIVPNDTSNELNIKVEPYFSWVADENNWPKQVEKLSTINYTKNIDAEICKKVWMLNGSHAALAWKEWKRNKFSKKIINVALNDSNDKTLLDFLKNYLLEMSQIVEVAFNYNRKELDKFIESVISRFTNIYIKDDFERVARNTIKKLQLDERILKPYLISVKNNLDCKNIKETILNGITYNNEKDDDGLIISNLLKNNSSNDLILKTLIKGISDDIINAINN</sequence>
<dbReference type="RefSeq" id="WP_094049282.1">
    <property type="nucleotide sequence ID" value="NZ_CP022535.1"/>
</dbReference>
<comment type="catalytic activity">
    <reaction evidence="6">
        <text>D-mannitol 1-phosphate + NAD(+) = beta-D-fructose 6-phosphate + NADH + H(+)</text>
        <dbReference type="Rhea" id="RHEA:19661"/>
        <dbReference type="ChEBI" id="CHEBI:15378"/>
        <dbReference type="ChEBI" id="CHEBI:57540"/>
        <dbReference type="ChEBI" id="CHEBI:57634"/>
        <dbReference type="ChEBI" id="CHEBI:57945"/>
        <dbReference type="ChEBI" id="CHEBI:61381"/>
        <dbReference type="EC" id="1.1.1.17"/>
    </reaction>
</comment>
<dbReference type="PROSITE" id="PS00974">
    <property type="entry name" value="MANNITOL_DHGENASE"/>
    <property type="match status" value="1"/>
</dbReference>
<gene>
    <name evidence="9" type="primary">mtlD</name>
    <name evidence="9" type="ORF">SCORR_v1c07190</name>
</gene>
<name>A0A222EQ53_9MOLU</name>
<dbReference type="EC" id="1.1.1.17" evidence="2"/>
<evidence type="ECO:0000256" key="4">
    <source>
        <dbReference type="ARBA" id="ARBA00023002"/>
    </source>
</evidence>
<evidence type="ECO:0000256" key="3">
    <source>
        <dbReference type="ARBA" id="ARBA00016219"/>
    </source>
</evidence>
<dbReference type="PRINTS" id="PR00084">
    <property type="entry name" value="MTLDHDRGNASE"/>
</dbReference>
<evidence type="ECO:0000256" key="1">
    <source>
        <dbReference type="ARBA" id="ARBA00006541"/>
    </source>
</evidence>
<feature type="domain" description="Mannitol dehydrogenase C-terminal" evidence="8">
    <location>
        <begin position="201"/>
        <end position="343"/>
    </location>
</feature>
<dbReference type="SUPFAM" id="SSF51735">
    <property type="entry name" value="NAD(P)-binding Rossmann-fold domains"/>
    <property type="match status" value="1"/>
</dbReference>
<dbReference type="InterPro" id="IPR013131">
    <property type="entry name" value="Mannitol_DH_N"/>
</dbReference>
<dbReference type="KEGG" id="scou:SCORR_v1c07190"/>
<dbReference type="InterPro" id="IPR000669">
    <property type="entry name" value="Mannitol_DH"/>
</dbReference>
<comment type="similarity">
    <text evidence="1">Belongs to the mannitol dehydrogenase family.</text>
</comment>
<dbReference type="InterPro" id="IPR023027">
    <property type="entry name" value="Mannitol_DH_CS"/>
</dbReference>
<dbReference type="GO" id="GO:0008926">
    <property type="term" value="F:mannitol-1-phosphate 5-dehydrogenase activity"/>
    <property type="evidence" value="ECO:0007669"/>
    <property type="project" value="UniProtKB-EC"/>
</dbReference>
<keyword evidence="4" id="KW-0560">Oxidoreductase</keyword>
<dbReference type="InterPro" id="IPR008927">
    <property type="entry name" value="6-PGluconate_DH-like_C_sf"/>
</dbReference>
<feature type="domain" description="Mannitol dehydrogenase N-terminal" evidence="7">
    <location>
        <begin position="1"/>
        <end position="184"/>
    </location>
</feature>
<evidence type="ECO:0000259" key="7">
    <source>
        <dbReference type="Pfam" id="PF01232"/>
    </source>
</evidence>
<dbReference type="PANTHER" id="PTHR30524:SF0">
    <property type="entry name" value="ALTRONATE OXIDOREDUCTASE-RELATED"/>
    <property type="match status" value="1"/>
</dbReference>
<dbReference type="OrthoDB" id="271711at2"/>
<dbReference type="GO" id="GO:0005829">
    <property type="term" value="C:cytosol"/>
    <property type="evidence" value="ECO:0007669"/>
    <property type="project" value="TreeGrafter"/>
</dbReference>
<dbReference type="GO" id="GO:0019592">
    <property type="term" value="P:mannitol catabolic process"/>
    <property type="evidence" value="ECO:0007669"/>
    <property type="project" value="TreeGrafter"/>
</dbReference>
<keyword evidence="10" id="KW-1185">Reference proteome</keyword>
<accession>A0A222EQ53</accession>
<dbReference type="InterPro" id="IPR013328">
    <property type="entry name" value="6PGD_dom2"/>
</dbReference>
<evidence type="ECO:0000313" key="9">
    <source>
        <dbReference type="EMBL" id="ASP28491.1"/>
    </source>
</evidence>
<reference evidence="9 10" key="1">
    <citation type="submission" date="2017-07" db="EMBL/GenBank/DDBJ databases">
        <title>Complete genome sequence of Spiroplasma corruscae EC-1 (DSM 19793).</title>
        <authorList>
            <person name="Tsai Y.-M."/>
            <person name="Lo W.-S."/>
            <person name="Kuo C.-H."/>
        </authorList>
    </citation>
    <scope>NUCLEOTIDE SEQUENCE [LARGE SCALE GENOMIC DNA]</scope>
    <source>
        <strain evidence="9 10">EC-1</strain>
    </source>
</reference>
<dbReference type="AlphaFoldDB" id="A0A222EQ53"/>
<evidence type="ECO:0000256" key="6">
    <source>
        <dbReference type="ARBA" id="ARBA00048615"/>
    </source>
</evidence>
<dbReference type="PANTHER" id="PTHR30524">
    <property type="entry name" value="MANNITOL-1-PHOSPHATE 5-DEHYDROGENASE"/>
    <property type="match status" value="1"/>
</dbReference>
<evidence type="ECO:0000256" key="5">
    <source>
        <dbReference type="ARBA" id="ARBA00023027"/>
    </source>
</evidence>
<proteinExistence type="inferred from homology"/>
<evidence type="ECO:0000313" key="10">
    <source>
        <dbReference type="Proteomes" id="UP000203229"/>
    </source>
</evidence>
<evidence type="ECO:0000259" key="8">
    <source>
        <dbReference type="Pfam" id="PF08125"/>
    </source>
</evidence>
<dbReference type="Gene3D" id="3.40.50.720">
    <property type="entry name" value="NAD(P)-binding Rossmann-like Domain"/>
    <property type="match status" value="1"/>
</dbReference>
<dbReference type="Proteomes" id="UP000203229">
    <property type="component" value="Chromosome"/>
</dbReference>
<dbReference type="Pfam" id="PF01232">
    <property type="entry name" value="Mannitol_dh"/>
    <property type="match status" value="1"/>
</dbReference>